<dbReference type="EMBL" id="QKKF02002849">
    <property type="protein sequence ID" value="RZF48084.1"/>
    <property type="molecule type" value="Genomic_DNA"/>
</dbReference>
<gene>
    <name evidence="6" type="ORF">LSTR_LSTR002150</name>
</gene>
<feature type="transmembrane region" description="Helical" evidence="5">
    <location>
        <begin position="39"/>
        <end position="60"/>
    </location>
</feature>
<evidence type="ECO:0000256" key="5">
    <source>
        <dbReference type="SAM" id="Phobius"/>
    </source>
</evidence>
<organism evidence="6 7">
    <name type="scientific">Laodelphax striatellus</name>
    <name type="common">Small brown planthopper</name>
    <name type="synonym">Delphax striatella</name>
    <dbReference type="NCBI Taxonomy" id="195883"/>
    <lineage>
        <taxon>Eukaryota</taxon>
        <taxon>Metazoa</taxon>
        <taxon>Ecdysozoa</taxon>
        <taxon>Arthropoda</taxon>
        <taxon>Hexapoda</taxon>
        <taxon>Insecta</taxon>
        <taxon>Pterygota</taxon>
        <taxon>Neoptera</taxon>
        <taxon>Paraneoptera</taxon>
        <taxon>Hemiptera</taxon>
        <taxon>Auchenorrhyncha</taxon>
        <taxon>Fulgoroidea</taxon>
        <taxon>Delphacidae</taxon>
        <taxon>Criomorphinae</taxon>
        <taxon>Laodelphax</taxon>
    </lineage>
</organism>
<keyword evidence="7" id="KW-1185">Reference proteome</keyword>
<dbReference type="InterPro" id="IPR016817">
    <property type="entry name" value="MannP-dilichol_defect-1"/>
</dbReference>
<feature type="transmembrane region" description="Helical" evidence="5">
    <location>
        <begin position="66"/>
        <end position="85"/>
    </location>
</feature>
<keyword evidence="3 5" id="KW-1133">Transmembrane helix</keyword>
<proteinExistence type="predicted"/>
<sequence length="217" mass="24493">MNLLSLLSDALSIITITLCFVLKFPQIINIYRLKTASGINIYGLLLELSSYTTTACYNFVNEYALLSYMEYPIIILQEFILIFFVLRYMELINAKSVSIFVVYMTITCAFLSKLIPPSALTYMIPLCTPVSLSSKAIQLWEILWTGRAESVSVTSWLISAFTNFTRVFTIYMDSADAILLTNFILSTALSTSIAVSTVILNSTELFKVEKKNKVEKK</sequence>
<keyword evidence="4 5" id="KW-0472">Membrane</keyword>
<accession>A0A482XQY8</accession>
<comment type="subcellular location">
    <subcellularLocation>
        <location evidence="1">Membrane</location>
        <topology evidence="1">Multi-pass membrane protein</topology>
    </subcellularLocation>
</comment>
<evidence type="ECO:0000313" key="7">
    <source>
        <dbReference type="Proteomes" id="UP000291343"/>
    </source>
</evidence>
<comment type="caution">
    <text evidence="6">The sequence shown here is derived from an EMBL/GenBank/DDBJ whole genome shotgun (WGS) entry which is preliminary data.</text>
</comment>
<evidence type="ECO:0000256" key="1">
    <source>
        <dbReference type="ARBA" id="ARBA00004141"/>
    </source>
</evidence>
<dbReference type="PANTHER" id="PTHR12226">
    <property type="entry name" value="MANNOSE-P-DOLICHOL UTILIZATION DEFECT 1 LEC35 -RELATED"/>
    <property type="match status" value="1"/>
</dbReference>
<dbReference type="FunCoup" id="A0A482XQY8">
    <property type="interactions" value="101"/>
</dbReference>
<dbReference type="PANTHER" id="PTHR12226:SF3">
    <property type="entry name" value="SOLUTE CARRIER FAMILY 66 MEMBER 3"/>
    <property type="match status" value="1"/>
</dbReference>
<evidence type="ECO:0000256" key="4">
    <source>
        <dbReference type="ARBA" id="ARBA00023136"/>
    </source>
</evidence>
<feature type="transmembrane region" description="Helical" evidence="5">
    <location>
        <begin position="97"/>
        <end position="115"/>
    </location>
</feature>
<dbReference type="GO" id="GO:0016020">
    <property type="term" value="C:membrane"/>
    <property type="evidence" value="ECO:0007669"/>
    <property type="project" value="UniProtKB-SubCell"/>
</dbReference>
<dbReference type="AlphaFoldDB" id="A0A482XQY8"/>
<dbReference type="Pfam" id="PF04193">
    <property type="entry name" value="PQ-loop"/>
    <property type="match status" value="1"/>
</dbReference>
<evidence type="ECO:0000313" key="6">
    <source>
        <dbReference type="EMBL" id="RZF48084.1"/>
    </source>
</evidence>
<keyword evidence="2 5" id="KW-0812">Transmembrane</keyword>
<dbReference type="InterPro" id="IPR006603">
    <property type="entry name" value="PQ-loop_rpt"/>
</dbReference>
<dbReference type="SMR" id="A0A482XQY8"/>
<evidence type="ECO:0008006" key="8">
    <source>
        <dbReference type="Google" id="ProtNLM"/>
    </source>
</evidence>
<reference evidence="6 7" key="1">
    <citation type="journal article" date="2017" name="Gigascience">
        <title>Genome sequence of the small brown planthopper, Laodelphax striatellus.</title>
        <authorList>
            <person name="Zhu J."/>
            <person name="Jiang F."/>
            <person name="Wang X."/>
            <person name="Yang P."/>
            <person name="Bao Y."/>
            <person name="Zhao W."/>
            <person name="Wang W."/>
            <person name="Lu H."/>
            <person name="Wang Q."/>
            <person name="Cui N."/>
            <person name="Li J."/>
            <person name="Chen X."/>
            <person name="Luo L."/>
            <person name="Yu J."/>
            <person name="Kang L."/>
            <person name="Cui F."/>
        </authorList>
    </citation>
    <scope>NUCLEOTIDE SEQUENCE [LARGE SCALE GENOMIC DNA]</scope>
    <source>
        <strain evidence="6">Lst14</strain>
    </source>
</reference>
<feature type="transmembrane region" description="Helical" evidence="5">
    <location>
        <begin position="6"/>
        <end position="27"/>
    </location>
</feature>
<evidence type="ECO:0000256" key="2">
    <source>
        <dbReference type="ARBA" id="ARBA00022692"/>
    </source>
</evidence>
<dbReference type="SMART" id="SM00679">
    <property type="entry name" value="CTNS"/>
    <property type="match status" value="1"/>
</dbReference>
<dbReference type="InParanoid" id="A0A482XQY8"/>
<evidence type="ECO:0000256" key="3">
    <source>
        <dbReference type="ARBA" id="ARBA00022989"/>
    </source>
</evidence>
<dbReference type="Proteomes" id="UP000291343">
    <property type="component" value="Unassembled WGS sequence"/>
</dbReference>
<name>A0A482XQY8_LAOST</name>
<feature type="transmembrane region" description="Helical" evidence="5">
    <location>
        <begin position="177"/>
        <end position="200"/>
    </location>
</feature>
<dbReference type="OrthoDB" id="271506at2759"/>
<protein>
    <recommendedName>
        <fullName evidence="8">Solute carrier family 66 member 3</fullName>
    </recommendedName>
</protein>
<dbReference type="STRING" id="195883.A0A482XQY8"/>